<reference evidence="1" key="1">
    <citation type="submission" date="2014-11" db="EMBL/GenBank/DDBJ databases">
        <authorList>
            <person name="Amaro Gonzalez C."/>
        </authorList>
    </citation>
    <scope>NUCLEOTIDE SEQUENCE</scope>
</reference>
<evidence type="ECO:0000313" key="1">
    <source>
        <dbReference type="EMBL" id="JAH69697.1"/>
    </source>
</evidence>
<dbReference type="EMBL" id="GBXM01038880">
    <property type="protein sequence ID" value="JAH69697.1"/>
    <property type="molecule type" value="Transcribed_RNA"/>
</dbReference>
<name>A0A0E9UV46_ANGAN</name>
<organism evidence="1">
    <name type="scientific">Anguilla anguilla</name>
    <name type="common">European freshwater eel</name>
    <name type="synonym">Muraena anguilla</name>
    <dbReference type="NCBI Taxonomy" id="7936"/>
    <lineage>
        <taxon>Eukaryota</taxon>
        <taxon>Metazoa</taxon>
        <taxon>Chordata</taxon>
        <taxon>Craniata</taxon>
        <taxon>Vertebrata</taxon>
        <taxon>Euteleostomi</taxon>
        <taxon>Actinopterygii</taxon>
        <taxon>Neopterygii</taxon>
        <taxon>Teleostei</taxon>
        <taxon>Anguilliformes</taxon>
        <taxon>Anguillidae</taxon>
        <taxon>Anguilla</taxon>
    </lineage>
</organism>
<reference evidence="1" key="2">
    <citation type="journal article" date="2015" name="Fish Shellfish Immunol.">
        <title>Early steps in the European eel (Anguilla anguilla)-Vibrio vulnificus interaction in the gills: Role of the RtxA13 toxin.</title>
        <authorList>
            <person name="Callol A."/>
            <person name="Pajuelo D."/>
            <person name="Ebbesson L."/>
            <person name="Teles M."/>
            <person name="MacKenzie S."/>
            <person name="Amaro C."/>
        </authorList>
    </citation>
    <scope>NUCLEOTIDE SEQUENCE</scope>
</reference>
<sequence length="24" mass="2758">MPTGDRSVRFTRRSIVGQCVIELH</sequence>
<proteinExistence type="predicted"/>
<accession>A0A0E9UV46</accession>
<protein>
    <submittedName>
        <fullName evidence="1">Uncharacterized protein</fullName>
    </submittedName>
</protein>
<dbReference type="AlphaFoldDB" id="A0A0E9UV46"/>